<evidence type="ECO:0000313" key="2">
    <source>
        <dbReference type="EMBL" id="CAG2200769.1"/>
    </source>
</evidence>
<keyword evidence="3" id="KW-1185">Reference proteome</keyword>
<comment type="caution">
    <text evidence="2">The sequence shown here is derived from an EMBL/GenBank/DDBJ whole genome shotgun (WGS) entry which is preliminary data.</text>
</comment>
<dbReference type="OrthoDB" id="6105073at2759"/>
<accession>A0A8S3R241</accession>
<dbReference type="Proteomes" id="UP000683360">
    <property type="component" value="Unassembled WGS sequence"/>
</dbReference>
<feature type="compositionally biased region" description="Low complexity" evidence="1">
    <location>
        <begin position="150"/>
        <end position="161"/>
    </location>
</feature>
<gene>
    <name evidence="2" type="ORF">MEDL_15405</name>
</gene>
<proteinExistence type="predicted"/>
<feature type="region of interest" description="Disordered" evidence="1">
    <location>
        <begin position="138"/>
        <end position="161"/>
    </location>
</feature>
<protein>
    <submittedName>
        <fullName evidence="2">Uncharacterized protein</fullName>
    </submittedName>
</protein>
<name>A0A8S3R241_MYTED</name>
<dbReference type="EMBL" id="CAJPWZ010000762">
    <property type="protein sequence ID" value="CAG2200769.1"/>
    <property type="molecule type" value="Genomic_DNA"/>
</dbReference>
<evidence type="ECO:0000256" key="1">
    <source>
        <dbReference type="SAM" id="MobiDB-lite"/>
    </source>
</evidence>
<organism evidence="2 3">
    <name type="scientific">Mytilus edulis</name>
    <name type="common">Blue mussel</name>
    <dbReference type="NCBI Taxonomy" id="6550"/>
    <lineage>
        <taxon>Eukaryota</taxon>
        <taxon>Metazoa</taxon>
        <taxon>Spiralia</taxon>
        <taxon>Lophotrochozoa</taxon>
        <taxon>Mollusca</taxon>
        <taxon>Bivalvia</taxon>
        <taxon>Autobranchia</taxon>
        <taxon>Pteriomorphia</taxon>
        <taxon>Mytilida</taxon>
        <taxon>Mytiloidea</taxon>
        <taxon>Mytilidae</taxon>
        <taxon>Mytilinae</taxon>
        <taxon>Mytilus</taxon>
    </lineage>
</organism>
<sequence>MRDNDILLQDNLNTVVSGVKALSILSKILQETDGGHSIKKDDATMESVLREFSAALLSSQKNNLDTPCHATKKQTKSYNLQNNSFSSECCSTEGNDNDISLLILTDSESRDKDEKSEPELDYEEELLSRRIYYDQYENSEATTPKAKRNSIPASASTPLASSTMIDDCSKSALRNNRRRTKRSNPIASSTMMEDLIDEVQKQHHETCTANTGSIVTWSIDNSIKTESLEDFFNIFSDLETENQSRNNNCQKKNSKCKQSVSKLLMFIKGIKRNLTRKTSAMNNRR</sequence>
<dbReference type="AlphaFoldDB" id="A0A8S3R241"/>
<evidence type="ECO:0000313" key="3">
    <source>
        <dbReference type="Proteomes" id="UP000683360"/>
    </source>
</evidence>
<reference evidence="2" key="1">
    <citation type="submission" date="2021-03" db="EMBL/GenBank/DDBJ databases">
        <authorList>
            <person name="Bekaert M."/>
        </authorList>
    </citation>
    <scope>NUCLEOTIDE SEQUENCE</scope>
</reference>